<sequence>MPVTAIWTRQDGIVMPESCLAPEAGASFEVAGCHMTLGRNSEALALLACRLAG</sequence>
<protein>
    <submittedName>
        <fullName evidence="1">Uncharacterized protein</fullName>
    </submittedName>
</protein>
<reference evidence="1 2" key="1">
    <citation type="submission" date="2021-12" db="EMBL/GenBank/DDBJ databases">
        <title>Siccirubricoccus leaddurans sp. nov., a high concentration Zn2+ tolerance bacterium.</title>
        <authorList>
            <person name="Cao Y."/>
        </authorList>
    </citation>
    <scope>NUCLEOTIDE SEQUENCE [LARGE SCALE GENOMIC DNA]</scope>
    <source>
        <strain evidence="1 2">KC 17139</strain>
    </source>
</reference>
<comment type="caution">
    <text evidence="1">The sequence shown here is derived from an EMBL/GenBank/DDBJ whole genome shotgun (WGS) entry which is preliminary data.</text>
</comment>
<evidence type="ECO:0000313" key="2">
    <source>
        <dbReference type="Proteomes" id="UP001523392"/>
    </source>
</evidence>
<dbReference type="Proteomes" id="UP001523392">
    <property type="component" value="Unassembled WGS sequence"/>
</dbReference>
<dbReference type="EMBL" id="JAFIRR010000052">
    <property type="protein sequence ID" value="MCO6416295.1"/>
    <property type="molecule type" value="Genomic_DNA"/>
</dbReference>
<keyword evidence="2" id="KW-1185">Reference proteome</keyword>
<name>A0ABT1D5L3_9PROT</name>
<accession>A0ABT1D5L3</accession>
<evidence type="ECO:0000313" key="1">
    <source>
        <dbReference type="EMBL" id="MCO6416295.1"/>
    </source>
</evidence>
<dbReference type="RefSeq" id="WP_252952905.1">
    <property type="nucleotide sequence ID" value="NZ_JAFIRR010000052.1"/>
</dbReference>
<organism evidence="1 2">
    <name type="scientific">Siccirubricoccus soli</name>
    <dbReference type="NCBI Taxonomy" id="2899147"/>
    <lineage>
        <taxon>Bacteria</taxon>
        <taxon>Pseudomonadati</taxon>
        <taxon>Pseudomonadota</taxon>
        <taxon>Alphaproteobacteria</taxon>
        <taxon>Acetobacterales</taxon>
        <taxon>Roseomonadaceae</taxon>
        <taxon>Siccirubricoccus</taxon>
    </lineage>
</organism>
<proteinExistence type="predicted"/>
<gene>
    <name evidence="1" type="ORF">JYK14_08950</name>
</gene>